<reference evidence="2 3" key="1">
    <citation type="submission" date="2018-06" db="EMBL/GenBank/DDBJ databases">
        <title>WGS assembly of Brassica rapa FPsc.</title>
        <authorList>
            <person name="Bowman J."/>
            <person name="Kohchi T."/>
            <person name="Yamato K."/>
            <person name="Jenkins J."/>
            <person name="Shu S."/>
            <person name="Ishizaki K."/>
            <person name="Yamaoka S."/>
            <person name="Nishihama R."/>
            <person name="Nakamura Y."/>
            <person name="Berger F."/>
            <person name="Adam C."/>
            <person name="Aki S."/>
            <person name="Althoff F."/>
            <person name="Araki T."/>
            <person name="Arteaga-Vazquez M."/>
            <person name="Balasubrmanian S."/>
            <person name="Bauer D."/>
            <person name="Boehm C."/>
            <person name="Briginshaw L."/>
            <person name="Caballero-Perez J."/>
            <person name="Catarino B."/>
            <person name="Chen F."/>
            <person name="Chiyoda S."/>
            <person name="Chovatia M."/>
            <person name="Davies K."/>
            <person name="Delmans M."/>
            <person name="Demura T."/>
            <person name="Dierschke T."/>
            <person name="Dolan L."/>
            <person name="Dorantes-Acosta A."/>
            <person name="Eklund D."/>
            <person name="Florent S."/>
            <person name="Flores-Sandoval E."/>
            <person name="Fujiyama A."/>
            <person name="Fukuzawa H."/>
            <person name="Galik B."/>
            <person name="Grimanelli D."/>
            <person name="Grimwood J."/>
            <person name="Grossniklaus U."/>
            <person name="Hamada T."/>
            <person name="Haseloff J."/>
            <person name="Hetherington A."/>
            <person name="Higo A."/>
            <person name="Hirakawa Y."/>
            <person name="Hundley H."/>
            <person name="Ikeda Y."/>
            <person name="Inoue K."/>
            <person name="Inoue S."/>
            <person name="Ishida S."/>
            <person name="Jia Q."/>
            <person name="Kakita M."/>
            <person name="Kanazawa T."/>
            <person name="Kawai Y."/>
            <person name="Kawashima T."/>
            <person name="Kennedy M."/>
            <person name="Kinose K."/>
            <person name="Kinoshita T."/>
            <person name="Kohara Y."/>
            <person name="Koide E."/>
            <person name="Komatsu K."/>
            <person name="Kopischke S."/>
            <person name="Kubo M."/>
            <person name="Kyozuka J."/>
            <person name="Lagercrantz U."/>
            <person name="Lin S."/>
            <person name="Lindquist E."/>
            <person name="Lipzen A."/>
            <person name="Lu C."/>
            <person name="Luna E."/>
            <person name="Martienssen R."/>
            <person name="Minamino N."/>
            <person name="Mizutani M."/>
            <person name="Mizutani M."/>
            <person name="Mochizuki N."/>
            <person name="Monte I."/>
            <person name="Mosher R."/>
            <person name="Nagasaki H."/>
            <person name="Nakagami H."/>
            <person name="Naramoto S."/>
            <person name="Nishitani K."/>
            <person name="Ohtani M."/>
            <person name="Okamoto T."/>
            <person name="Okumura M."/>
            <person name="Phillips J."/>
            <person name="Pollak B."/>
            <person name="Reinders A."/>
            <person name="Roevekamp M."/>
            <person name="Sano R."/>
            <person name="Sawa S."/>
            <person name="Schmid M."/>
            <person name="Shirakawa M."/>
            <person name="Solano R."/>
            <person name="Spunde A."/>
            <person name="Suetsugu N."/>
            <person name="Sugano S."/>
            <person name="Sugiyama A."/>
            <person name="Sun R."/>
            <person name="Suzuki Y."/>
            <person name="Takenaka M."/>
            <person name="Takezawa D."/>
            <person name="Tomogane H."/>
            <person name="Tsuzuki M."/>
            <person name="Ueda T."/>
            <person name="Umeda M."/>
            <person name="Ward J."/>
            <person name="Watanabe Y."/>
            <person name="Yazaki K."/>
            <person name="Yokoyama R."/>
            <person name="Yoshitake Y."/>
            <person name="Yotsui I."/>
            <person name="Zachgo S."/>
            <person name="Schmutz J."/>
        </authorList>
    </citation>
    <scope>NUCLEOTIDE SEQUENCE [LARGE SCALE GENOMIC DNA]</scope>
    <source>
        <strain evidence="3">cv. B-3</strain>
    </source>
</reference>
<dbReference type="InterPro" id="IPR002156">
    <property type="entry name" value="RNaseH_domain"/>
</dbReference>
<dbReference type="InterPro" id="IPR052929">
    <property type="entry name" value="RNase_H-like_EbsB-rel"/>
</dbReference>
<dbReference type="EMBL" id="CM010629">
    <property type="protein sequence ID" value="RID74944.1"/>
    <property type="molecule type" value="Genomic_DNA"/>
</dbReference>
<dbReference type="Proteomes" id="UP000264353">
    <property type="component" value="Chromosome A2"/>
</dbReference>
<dbReference type="CDD" id="cd06222">
    <property type="entry name" value="RNase_H_like"/>
    <property type="match status" value="1"/>
</dbReference>
<sequence length="192" mass="21965">QNQEETHNFRKMDDYIQCFIRTITPSWKAPADDIVKCNIAASWSDTSRMSGASWIVRNSRGKVLMHGRRSFSSVQSTELAELLAIFWAIESMNSMRKDKIIFESSCERARACFLSPSSCSETREIVGNICDLVQRFQHWSLDHVLETRNVLAQRIATSVTVDHRYQSYIALGGPNWLKELIAYEARNDAPLS</sequence>
<dbReference type="GO" id="GO:0003676">
    <property type="term" value="F:nucleic acid binding"/>
    <property type="evidence" value="ECO:0007669"/>
    <property type="project" value="InterPro"/>
</dbReference>
<feature type="non-terminal residue" evidence="2">
    <location>
        <position position="1"/>
    </location>
</feature>
<dbReference type="PANTHER" id="PTHR47074">
    <property type="entry name" value="BNAC02G40300D PROTEIN"/>
    <property type="match status" value="1"/>
</dbReference>
<dbReference type="PANTHER" id="PTHR47074:SF11">
    <property type="entry name" value="REVERSE TRANSCRIPTASE-LIKE PROTEIN"/>
    <property type="match status" value="1"/>
</dbReference>
<accession>A0A398AE29</accession>
<dbReference type="AlphaFoldDB" id="A0A398AE29"/>
<evidence type="ECO:0000313" key="2">
    <source>
        <dbReference type="EMBL" id="RID74944.1"/>
    </source>
</evidence>
<dbReference type="InterPro" id="IPR044730">
    <property type="entry name" value="RNase_H-like_dom_plant"/>
</dbReference>
<protein>
    <recommendedName>
        <fullName evidence="1">RNase H type-1 domain-containing protein</fullName>
    </recommendedName>
</protein>
<gene>
    <name evidence="2" type="ORF">BRARA_B02018</name>
</gene>
<proteinExistence type="predicted"/>
<organism evidence="2 3">
    <name type="scientific">Brassica campestris</name>
    <name type="common">Field mustard</name>
    <dbReference type="NCBI Taxonomy" id="3711"/>
    <lineage>
        <taxon>Eukaryota</taxon>
        <taxon>Viridiplantae</taxon>
        <taxon>Streptophyta</taxon>
        <taxon>Embryophyta</taxon>
        <taxon>Tracheophyta</taxon>
        <taxon>Spermatophyta</taxon>
        <taxon>Magnoliopsida</taxon>
        <taxon>eudicotyledons</taxon>
        <taxon>Gunneridae</taxon>
        <taxon>Pentapetalae</taxon>
        <taxon>rosids</taxon>
        <taxon>malvids</taxon>
        <taxon>Brassicales</taxon>
        <taxon>Brassicaceae</taxon>
        <taxon>Brassiceae</taxon>
        <taxon>Brassica</taxon>
    </lineage>
</organism>
<name>A0A398AE29_BRACM</name>
<dbReference type="GO" id="GO:0004523">
    <property type="term" value="F:RNA-DNA hybrid ribonuclease activity"/>
    <property type="evidence" value="ECO:0007669"/>
    <property type="project" value="InterPro"/>
</dbReference>
<dbReference type="Gene3D" id="3.30.420.10">
    <property type="entry name" value="Ribonuclease H-like superfamily/Ribonuclease H"/>
    <property type="match status" value="1"/>
</dbReference>
<evidence type="ECO:0000259" key="1">
    <source>
        <dbReference type="Pfam" id="PF13456"/>
    </source>
</evidence>
<evidence type="ECO:0000313" key="3">
    <source>
        <dbReference type="Proteomes" id="UP000264353"/>
    </source>
</evidence>
<dbReference type="InterPro" id="IPR036397">
    <property type="entry name" value="RNaseH_sf"/>
</dbReference>
<feature type="domain" description="RNase H type-1" evidence="1">
    <location>
        <begin position="38"/>
        <end position="158"/>
    </location>
</feature>
<dbReference type="Pfam" id="PF13456">
    <property type="entry name" value="RVT_3"/>
    <property type="match status" value="1"/>
</dbReference>